<evidence type="ECO:0000313" key="7">
    <source>
        <dbReference type="EMBL" id="QKW94202.1"/>
    </source>
</evidence>
<dbReference type="EMBL" id="MT482484">
    <property type="protein sequence ID" value="QKW94202.1"/>
    <property type="molecule type" value="Genomic_RNA"/>
</dbReference>
<sequence>MGQYDAMRSTGNANLIGENGNIIEFLERPVQIAAFRITTSSPNIQPVYITKLGAQQSLKGFDFPLMALTEPKKEKLNYFRWFRADVLLRLMINANPFIGGKLLVTIAPYDAFVTPAHSISRKGRRGITSYPCTEIDIQTATATEITIPWMCRKECIDLLDYSDEDWRNVTAHIWLQSPLLAADNQPTTSVSVQVFASLRNIELKMPTPYKCSFAPKAVLQMNYGSKKTASKTEAPGPITKLASTVSTVASHLTKIPLISEIAAPVAWAADIVGGITSIFGWSRPIEGRTMPVTNIPGRAFTSFVAGDAGVVLGANSDNSLAVSNDNTNVDIDEMEIGYICARPGMINSIIWKSSDDFGHFLGSNFVGAHPTDSYYTDDDKRVICDPLLGDYVINGFKLYRADTCFRISLVKTKYHVGRLEVSFLPFESPADDLDTSNAYREIFDISDRDEILFTVPYFSQDVMRWTRNGTSGTYGILAFRVITPLSAPDTVSPNIYINVWKWYENVAVAGPIARDFKVTIEEEPTVLKAVLQVNAEREMTSEKIVFGKMNSPETLMDSCKAVSGEMIVNLRAATRGCRIQDELVDTSVPIKISSDLPGYLGVCASIFRFYRGGINIKAISTNKMPFFSTLVDEDSDTFGAYSNAPSHFTDPTITPIHEISIPYYETCRRMPTNFVVEGRNTVIFTGIGGKPQLTLMYGGKDDLEFNYLVGPPLMSDFA</sequence>
<feature type="domain" description="Picornavirus capsid" evidence="4">
    <location>
        <begin position="74"/>
        <end position="150"/>
    </location>
</feature>
<feature type="domain" description="Capsid protein VP4 dicistrovirus" evidence="6">
    <location>
        <begin position="230"/>
        <end position="281"/>
    </location>
</feature>
<protein>
    <submittedName>
        <fullName evidence="7">Structural polyprotein</fullName>
    </submittedName>
</protein>
<keyword evidence="3" id="KW-0946">Virion</keyword>
<dbReference type="InterPro" id="IPR033703">
    <property type="entry name" value="Rhv-like"/>
</dbReference>
<feature type="domain" description="Dicistrovirus capsid-polyprotein C-terminal" evidence="5">
    <location>
        <begin position="598"/>
        <end position="714"/>
    </location>
</feature>
<dbReference type="Pfam" id="PF08762">
    <property type="entry name" value="CRPV_capsid"/>
    <property type="match status" value="1"/>
</dbReference>
<evidence type="ECO:0000256" key="1">
    <source>
        <dbReference type="ARBA" id="ARBA00004328"/>
    </source>
</evidence>
<accession>A0A7D5CIF2</accession>
<dbReference type="GO" id="GO:0005198">
    <property type="term" value="F:structural molecule activity"/>
    <property type="evidence" value="ECO:0007669"/>
    <property type="project" value="InterPro"/>
</dbReference>
<dbReference type="Pfam" id="PF00073">
    <property type="entry name" value="Rhv"/>
    <property type="match status" value="1"/>
</dbReference>
<comment type="subcellular location">
    <subcellularLocation>
        <location evidence="1">Virion</location>
    </subcellularLocation>
</comment>
<proteinExistence type="predicted"/>
<evidence type="ECO:0000259" key="5">
    <source>
        <dbReference type="Pfam" id="PF08762"/>
    </source>
</evidence>
<dbReference type="InterPro" id="IPR014872">
    <property type="entry name" value="Dicistrovirus_capsid-polyPr_C"/>
</dbReference>
<dbReference type="InterPro" id="IPR024343">
    <property type="entry name" value="VP4_dicistrovir"/>
</dbReference>
<dbReference type="GO" id="GO:0019028">
    <property type="term" value="C:viral capsid"/>
    <property type="evidence" value="ECO:0007669"/>
    <property type="project" value="UniProtKB-KW"/>
</dbReference>
<organism evidence="7">
    <name type="scientific">PNG bee virus 2</name>
    <dbReference type="NCBI Taxonomy" id="2746874"/>
    <lineage>
        <taxon>Viruses</taxon>
        <taxon>Riboviria</taxon>
        <taxon>Orthornavirae</taxon>
        <taxon>Pisuviricota</taxon>
        <taxon>Pisoniviricetes</taxon>
        <taxon>Picornavirales</taxon>
        <taxon>Dicistroviridae</taxon>
    </lineage>
</organism>
<dbReference type="Pfam" id="PF11492">
    <property type="entry name" value="Dicistro_VP4"/>
    <property type="match status" value="1"/>
</dbReference>
<dbReference type="InterPro" id="IPR001676">
    <property type="entry name" value="Picornavirus_capsid"/>
</dbReference>
<evidence type="ECO:0000256" key="3">
    <source>
        <dbReference type="ARBA" id="ARBA00022844"/>
    </source>
</evidence>
<dbReference type="SUPFAM" id="SSF88633">
    <property type="entry name" value="Positive stranded ssRNA viruses"/>
    <property type="match status" value="3"/>
</dbReference>
<evidence type="ECO:0000259" key="6">
    <source>
        <dbReference type="Pfam" id="PF11492"/>
    </source>
</evidence>
<reference evidence="7" key="1">
    <citation type="journal article" date="2020" name="Viruses">
        <title>Tolerance of Honey Bees to Varroa Mite in the Absence of Deformed Wing Virus.</title>
        <authorList>
            <person name="Roberts J.M.K."/>
            <person name="Simbiken N."/>
            <person name="Dale C."/>
            <person name="Armstrong J."/>
            <person name="Anderson D.L."/>
        </authorList>
    </citation>
    <scope>NUCLEOTIDE SEQUENCE</scope>
    <source>
        <strain evidence="7">PNGBV/2</strain>
    </source>
</reference>
<dbReference type="CDD" id="cd00205">
    <property type="entry name" value="rhv_like"/>
    <property type="match status" value="2"/>
</dbReference>
<dbReference type="InterPro" id="IPR029053">
    <property type="entry name" value="Viral_coat"/>
</dbReference>
<name>A0A7D5CIF2_9VIRU</name>
<keyword evidence="2" id="KW-0167">Capsid protein</keyword>
<evidence type="ECO:0000259" key="4">
    <source>
        <dbReference type="Pfam" id="PF00073"/>
    </source>
</evidence>
<dbReference type="Gene3D" id="2.60.120.20">
    <property type="match status" value="3"/>
</dbReference>
<evidence type="ECO:0000256" key="2">
    <source>
        <dbReference type="ARBA" id="ARBA00022561"/>
    </source>
</evidence>